<evidence type="ECO:0000313" key="3">
    <source>
        <dbReference type="Proteomes" id="UP000297747"/>
    </source>
</evidence>
<dbReference type="RefSeq" id="WP_135051941.1">
    <property type="nucleotide sequence ID" value="NZ_CAKOCW010000005.1"/>
</dbReference>
<proteinExistence type="predicted"/>
<feature type="transmembrane region" description="Helical" evidence="1">
    <location>
        <begin position="306"/>
        <end position="327"/>
    </location>
</feature>
<keyword evidence="1" id="KW-0812">Transmembrane</keyword>
<dbReference type="AlphaFoldDB" id="A0A4Y9FTM5"/>
<feature type="transmembrane region" description="Helical" evidence="1">
    <location>
        <begin position="98"/>
        <end position="115"/>
    </location>
</feature>
<sequence length="618" mass="69973">MFEYKDGFFFVKETGQKIFLSDLNSKLLLDTDWYNPMTGIDYVWNSLLNALVWLYQFFFEIIVKIYDILGKNGGEIDNIIIKTIDKNAALFETIYDSLFWYILIILFSYAFYMQVTRRGSALKIICLSMLVMGFVKAMYTAPPEVNPAAYSLSGGVKEEEKARPRTFVSTIYLKVSTTLETVGSNALAGFSDDSPDQVLVTYFEQAIWEPYRGMNADKKEDGNYNLEKEQLIALFGYRDGDEDYEILDKKIKEVVGTKKEPIVKNIRGLGNKFAYVLVGLIEVPLLGMVLVAFSVFSFALKSGILVLFYLLPLLLIASIFPFMWHVFTNTAKTIGKGLVFSNLTGMASALFMLFNATLNSIYLSLTKQDVVVSLVLRLLTYLILWKFRFQIARIFRGQRLAPAGRMLRKLTLGAGTTARKGLGVVSKPALVGGLMAVGAGKIGAEKLLAKQRASAYNRSVQGYMKQGDSFEVATQKTERGQEVRTLRRKEPMKQIRGMGNKTKALAYHLLSKGYRANTAGSQHYGRKQQGALLRVQKDKIDTLDRKQRIKSLDHSIRHQQGIDNFKKNWKQPEQAVIEPSGPMFIDFRNKTFQTQSSQIEKKETPAQLLRKKETEVNI</sequence>
<protein>
    <recommendedName>
        <fullName evidence="4">Conjugal transfer protein</fullName>
    </recommendedName>
</protein>
<comment type="caution">
    <text evidence="2">The sequence shown here is derived from an EMBL/GenBank/DDBJ whole genome shotgun (WGS) entry which is preliminary data.</text>
</comment>
<dbReference type="Proteomes" id="UP000297747">
    <property type="component" value="Unassembled WGS sequence"/>
</dbReference>
<keyword evidence="1" id="KW-0472">Membrane</keyword>
<name>A0A4Y9FTM5_STRAI</name>
<feature type="transmembrane region" description="Helical" evidence="1">
    <location>
        <begin position="370"/>
        <end position="389"/>
    </location>
</feature>
<keyword evidence="1" id="KW-1133">Transmembrane helix</keyword>
<evidence type="ECO:0000313" key="2">
    <source>
        <dbReference type="EMBL" id="TFU31863.1"/>
    </source>
</evidence>
<evidence type="ECO:0008006" key="4">
    <source>
        <dbReference type="Google" id="ProtNLM"/>
    </source>
</evidence>
<feature type="transmembrane region" description="Helical" evidence="1">
    <location>
        <begin position="339"/>
        <end position="358"/>
    </location>
</feature>
<dbReference type="EMBL" id="SPQA01000001">
    <property type="protein sequence ID" value="TFU31863.1"/>
    <property type="molecule type" value="Genomic_DNA"/>
</dbReference>
<feature type="transmembrane region" description="Helical" evidence="1">
    <location>
        <begin position="273"/>
        <end position="300"/>
    </location>
</feature>
<evidence type="ECO:0000256" key="1">
    <source>
        <dbReference type="SAM" id="Phobius"/>
    </source>
</evidence>
<organism evidence="2 3">
    <name type="scientific">Streptococcus acidominimus</name>
    <dbReference type="NCBI Taxonomy" id="1326"/>
    <lineage>
        <taxon>Bacteria</taxon>
        <taxon>Bacillati</taxon>
        <taxon>Bacillota</taxon>
        <taxon>Bacilli</taxon>
        <taxon>Lactobacillales</taxon>
        <taxon>Streptococcaceae</taxon>
        <taxon>Streptococcus</taxon>
    </lineage>
</organism>
<feature type="transmembrane region" description="Helical" evidence="1">
    <location>
        <begin position="121"/>
        <end position="139"/>
    </location>
</feature>
<accession>A0A4Y9FTM5</accession>
<reference evidence="2 3" key="1">
    <citation type="submission" date="2019-03" db="EMBL/GenBank/DDBJ databases">
        <title>Diversity of the mouse oral microbiome.</title>
        <authorList>
            <person name="Joseph S."/>
            <person name="Aduse-Opoku J."/>
            <person name="Curtis M."/>
            <person name="Wade W."/>
            <person name="Hashim A."/>
        </authorList>
    </citation>
    <scope>NUCLEOTIDE SEQUENCE [LARGE SCALE GENOMIC DNA]</scope>
    <source>
        <strain evidence="2 3">HT4</strain>
    </source>
</reference>
<gene>
    <name evidence="2" type="ORF">E4U01_00135</name>
</gene>